<evidence type="ECO:0000313" key="3">
    <source>
        <dbReference type="Proteomes" id="UP001149090"/>
    </source>
</evidence>
<name>A0A9Q0RAL3_ANAIG</name>
<proteinExistence type="predicted"/>
<gene>
    <name evidence="2" type="ORF">M0811_08876</name>
</gene>
<feature type="compositionally biased region" description="Polar residues" evidence="1">
    <location>
        <begin position="120"/>
        <end position="137"/>
    </location>
</feature>
<dbReference type="EMBL" id="JAPDFW010000076">
    <property type="protein sequence ID" value="KAJ5073194.1"/>
    <property type="molecule type" value="Genomic_DNA"/>
</dbReference>
<feature type="region of interest" description="Disordered" evidence="1">
    <location>
        <begin position="120"/>
        <end position="174"/>
    </location>
</feature>
<organism evidence="2 3">
    <name type="scientific">Anaeramoeba ignava</name>
    <name type="common">Anaerobic marine amoeba</name>
    <dbReference type="NCBI Taxonomy" id="1746090"/>
    <lineage>
        <taxon>Eukaryota</taxon>
        <taxon>Metamonada</taxon>
        <taxon>Anaeramoebidae</taxon>
        <taxon>Anaeramoeba</taxon>
    </lineage>
</organism>
<comment type="caution">
    <text evidence="2">The sequence shown here is derived from an EMBL/GenBank/DDBJ whole genome shotgun (WGS) entry which is preliminary data.</text>
</comment>
<sequence>MTQISVNFTEIENIFKKPTKGFKKELIKETQEWITPQFSDFHYQLYSQEEHEKIESISVSDREYVFNFAPLDNKLDPQKEFYDQFSINQNNHFKENDFLNQQGYLPVSLEMRIHPLNFAQQQKSTRLLRSKNTSTDQNQRKPFMQAKDKSAKNKRKMKNKNQITSDQDSENSDELTIANEDEDDYNGNDQEQNILSNNDFYANENYEYSNYEQYNSYENYENYDFENYEGFEYGEREKNQSKNGNKKKSKKSKNFSKGGKRRKRKVDDDIEPEVFDNQDLSDMEGIDLNAFEEFQNFLTRHPPPKIGSRLDKVAQYFPDLIRGWTPTTYENYLASGIPPERVEISEKVIDLILRVQGKKSQIQSEKTSNNAKKVKSKEYRNTRRGLAAFFQRRLELVNATNHKHGLMIYVRNPSKTN</sequence>
<protein>
    <submittedName>
        <fullName evidence="2">Uncharacterized protein</fullName>
    </submittedName>
</protein>
<accession>A0A9Q0RAL3</accession>
<feature type="region of interest" description="Disordered" evidence="1">
    <location>
        <begin position="237"/>
        <end position="272"/>
    </location>
</feature>
<reference evidence="2" key="1">
    <citation type="submission" date="2022-10" db="EMBL/GenBank/DDBJ databases">
        <title>Novel sulphate-reducing endosymbionts in the free-living metamonad Anaeramoeba.</title>
        <authorList>
            <person name="Jerlstrom-Hultqvist J."/>
            <person name="Cepicka I."/>
            <person name="Gallot-Lavallee L."/>
            <person name="Salas-Leiva D."/>
            <person name="Curtis B.A."/>
            <person name="Zahonova K."/>
            <person name="Pipaliya S."/>
            <person name="Dacks J."/>
            <person name="Roger A.J."/>
        </authorList>
    </citation>
    <scope>NUCLEOTIDE SEQUENCE</scope>
    <source>
        <strain evidence="2">BMAN</strain>
    </source>
</reference>
<dbReference type="Proteomes" id="UP001149090">
    <property type="component" value="Unassembled WGS sequence"/>
</dbReference>
<dbReference type="AlphaFoldDB" id="A0A9Q0RAL3"/>
<evidence type="ECO:0000313" key="2">
    <source>
        <dbReference type="EMBL" id="KAJ5073194.1"/>
    </source>
</evidence>
<evidence type="ECO:0000256" key="1">
    <source>
        <dbReference type="SAM" id="MobiDB-lite"/>
    </source>
</evidence>
<keyword evidence="3" id="KW-1185">Reference proteome</keyword>
<feature type="compositionally biased region" description="Basic residues" evidence="1">
    <location>
        <begin position="244"/>
        <end position="264"/>
    </location>
</feature>